<keyword evidence="6" id="KW-0539">Nucleus</keyword>
<dbReference type="Gene3D" id="1.10.20.10">
    <property type="entry name" value="Histone, subunit A"/>
    <property type="match status" value="1"/>
</dbReference>
<gene>
    <name evidence="9" type="ORF">M0812_04279</name>
</gene>
<dbReference type="InterPro" id="IPR006565">
    <property type="entry name" value="BTP"/>
</dbReference>
<feature type="domain" description="Bromodomain associated" evidence="8">
    <location>
        <begin position="5"/>
        <end position="81"/>
    </location>
</feature>
<organism evidence="9 10">
    <name type="scientific">Anaeramoeba flamelloides</name>
    <dbReference type="NCBI Taxonomy" id="1746091"/>
    <lineage>
        <taxon>Eukaryota</taxon>
        <taxon>Metamonada</taxon>
        <taxon>Anaeramoebidae</taxon>
        <taxon>Anaeramoeba</taxon>
    </lineage>
</organism>
<protein>
    <recommendedName>
        <fullName evidence="3">Transcription initiation factor TFIID subunit 8</fullName>
    </recommendedName>
</protein>
<dbReference type="GO" id="GO:0046982">
    <property type="term" value="F:protein heterodimerization activity"/>
    <property type="evidence" value="ECO:0007669"/>
    <property type="project" value="InterPro"/>
</dbReference>
<dbReference type="InterPro" id="IPR009072">
    <property type="entry name" value="Histone-fold"/>
</dbReference>
<feature type="compositionally biased region" description="Polar residues" evidence="7">
    <location>
        <begin position="141"/>
        <end position="163"/>
    </location>
</feature>
<keyword evidence="5" id="KW-0804">Transcription</keyword>
<feature type="region of interest" description="Disordered" evidence="7">
    <location>
        <begin position="141"/>
        <end position="225"/>
    </location>
</feature>
<dbReference type="SMART" id="SM00576">
    <property type="entry name" value="BTP"/>
    <property type="match status" value="1"/>
</dbReference>
<dbReference type="Proteomes" id="UP001146793">
    <property type="component" value="Unassembled WGS sequence"/>
</dbReference>
<evidence type="ECO:0000259" key="8">
    <source>
        <dbReference type="SMART" id="SM00576"/>
    </source>
</evidence>
<evidence type="ECO:0000313" key="10">
    <source>
        <dbReference type="Proteomes" id="UP001146793"/>
    </source>
</evidence>
<feature type="compositionally biased region" description="Low complexity" evidence="7">
    <location>
        <begin position="182"/>
        <end position="191"/>
    </location>
</feature>
<comment type="subcellular location">
    <subcellularLocation>
        <location evidence="1">Nucleus</location>
    </subcellularLocation>
</comment>
<evidence type="ECO:0000256" key="6">
    <source>
        <dbReference type="ARBA" id="ARBA00023242"/>
    </source>
</evidence>
<dbReference type="InterPro" id="IPR019473">
    <property type="entry name" value="TFIID_su8_C"/>
</dbReference>
<evidence type="ECO:0000256" key="5">
    <source>
        <dbReference type="ARBA" id="ARBA00023163"/>
    </source>
</evidence>
<dbReference type="Pfam" id="PF07524">
    <property type="entry name" value="Bromo_TP"/>
    <property type="match status" value="1"/>
</dbReference>
<evidence type="ECO:0000313" key="9">
    <source>
        <dbReference type="EMBL" id="KAJ3452510.1"/>
    </source>
</evidence>
<dbReference type="GO" id="GO:0006367">
    <property type="term" value="P:transcription initiation at RNA polymerase II promoter"/>
    <property type="evidence" value="ECO:0007669"/>
    <property type="project" value="TreeGrafter"/>
</dbReference>
<dbReference type="GO" id="GO:0005669">
    <property type="term" value="C:transcription factor TFIID complex"/>
    <property type="evidence" value="ECO:0007669"/>
    <property type="project" value="InterPro"/>
</dbReference>
<sequence>MSEEEEFINQLSETVILQLLNFVGYDSFEESCLPLLSTLMGQYISDLGFETHCLTEHSSRAYSNYYDLQNVLTKKNISTLELSQYAKGELPPQLDTKILEFPIEDEIKYNTRKSQIDRILKQEQLLLSQSQNFENKRQTNQNTLGTTASNNSLHNQGSTQLNKTTEEKTDQTQFSNQKRNEQGIQNQNDNQNNKEKGQGENNNGKNQRQTQTKEESISNQNVKPALTISKEEMEFEKKFDFIPNMLPSLPFKHTFVRTPLYHKHISSKEILRKQRVKQIKEVENSLVRIIKKIENDDNEEQPKIPPKKIHFKIRKDIEKLNRKRRNRNVIPTKKSKKNNEKMKKIMKEKKFRELVHNSREHKAIVTETAHTTEEGNV</sequence>
<dbReference type="EMBL" id="JANTQA010000008">
    <property type="protein sequence ID" value="KAJ3452510.1"/>
    <property type="molecule type" value="Genomic_DNA"/>
</dbReference>
<evidence type="ECO:0000256" key="7">
    <source>
        <dbReference type="SAM" id="MobiDB-lite"/>
    </source>
</evidence>
<dbReference type="PANTHER" id="PTHR46469">
    <property type="entry name" value="TRANSCRIPTION INITIATION FACTOR TFIID SUBUNIT 8"/>
    <property type="match status" value="1"/>
</dbReference>
<dbReference type="CDD" id="cd00076">
    <property type="entry name" value="HFD_SF"/>
    <property type="match status" value="1"/>
</dbReference>
<evidence type="ECO:0000256" key="2">
    <source>
        <dbReference type="ARBA" id="ARBA00008767"/>
    </source>
</evidence>
<keyword evidence="4" id="KW-0805">Transcription regulation</keyword>
<dbReference type="InterPro" id="IPR037818">
    <property type="entry name" value="TAF8"/>
</dbReference>
<comment type="similarity">
    <text evidence="2">Belongs to the TAF8 family.</text>
</comment>
<accession>A0AAV8AFQ8</accession>
<comment type="caution">
    <text evidence="9">The sequence shown here is derived from an EMBL/GenBank/DDBJ whole genome shotgun (WGS) entry which is preliminary data.</text>
</comment>
<proteinExistence type="inferred from homology"/>
<evidence type="ECO:0000256" key="3">
    <source>
        <dbReference type="ARBA" id="ARBA00017307"/>
    </source>
</evidence>
<name>A0AAV8AFQ8_9EUKA</name>
<dbReference type="CDD" id="cd08049">
    <property type="entry name" value="TAF8"/>
    <property type="match status" value="1"/>
</dbReference>
<dbReference type="AlphaFoldDB" id="A0AAV8AFQ8"/>
<dbReference type="Pfam" id="PF10406">
    <property type="entry name" value="TAF8_C"/>
    <property type="match status" value="1"/>
</dbReference>
<dbReference type="PANTHER" id="PTHR46469:SF1">
    <property type="entry name" value="TRANSCRIPTION INITIATION FACTOR TFIID SUBUNIT 8"/>
    <property type="match status" value="1"/>
</dbReference>
<reference evidence="9" key="1">
    <citation type="submission" date="2022-08" db="EMBL/GenBank/DDBJ databases">
        <title>Novel sulphate-reducing endosymbionts in the free-living metamonad Anaeramoeba.</title>
        <authorList>
            <person name="Jerlstrom-Hultqvist J."/>
            <person name="Cepicka I."/>
            <person name="Gallot-Lavallee L."/>
            <person name="Salas-Leiva D."/>
            <person name="Curtis B.A."/>
            <person name="Zahonova K."/>
            <person name="Pipaliya S."/>
            <person name="Dacks J."/>
            <person name="Roger A.J."/>
        </authorList>
    </citation>
    <scope>NUCLEOTIDE SEQUENCE</scope>
    <source>
        <strain evidence="9">Busselton2</strain>
    </source>
</reference>
<evidence type="ECO:0000256" key="1">
    <source>
        <dbReference type="ARBA" id="ARBA00004123"/>
    </source>
</evidence>
<evidence type="ECO:0000256" key="4">
    <source>
        <dbReference type="ARBA" id="ARBA00023015"/>
    </source>
</evidence>